<dbReference type="EMBL" id="CP064787">
    <property type="protein sequence ID" value="QSG07116.1"/>
    <property type="molecule type" value="Genomic_DNA"/>
</dbReference>
<protein>
    <submittedName>
        <fullName evidence="1">Uncharacterized protein</fullName>
    </submittedName>
</protein>
<reference evidence="1" key="1">
    <citation type="submission" date="2020-11" db="EMBL/GenBank/DDBJ databases">
        <title>Carbohydrate-dependent, anaerobic sulfur respiration: A novel catabolism in halophilic archaea.</title>
        <authorList>
            <person name="Sorokin D.Y."/>
            <person name="Messina E."/>
            <person name="Smedile F."/>
            <person name="La Cono V."/>
            <person name="Hallsworth J.E."/>
            <person name="Yakimov M.M."/>
        </authorList>
    </citation>
    <scope>NUCLEOTIDE SEQUENCE</scope>
    <source>
        <strain evidence="1">HSR12-1</strain>
    </source>
</reference>
<sequence>MPSPRAQATTPSGRIVARTTVEGEPVTVPARDRSCVVRDGDRLFLPDGTTAGCSDARESETGVDCDSERTARTEYVQTVCAVDGVTSVLETACSTVR</sequence>
<name>A0A897N9Q9_9EURY</name>
<gene>
    <name evidence="1" type="ORF">HSR121_2796</name>
</gene>
<dbReference type="AlphaFoldDB" id="A0A897N9Q9"/>
<evidence type="ECO:0000313" key="2">
    <source>
        <dbReference type="Proteomes" id="UP000663525"/>
    </source>
</evidence>
<dbReference type="Proteomes" id="UP000663525">
    <property type="component" value="Chromosome"/>
</dbReference>
<proteinExistence type="predicted"/>
<evidence type="ECO:0000313" key="1">
    <source>
        <dbReference type="EMBL" id="QSG07116.1"/>
    </source>
</evidence>
<organism evidence="1 2">
    <name type="scientific">Halapricum desulfuricans</name>
    <dbReference type="NCBI Taxonomy" id="2841257"/>
    <lineage>
        <taxon>Archaea</taxon>
        <taxon>Methanobacteriati</taxon>
        <taxon>Methanobacteriota</taxon>
        <taxon>Stenosarchaea group</taxon>
        <taxon>Halobacteria</taxon>
        <taxon>Halobacteriales</taxon>
        <taxon>Haloarculaceae</taxon>
        <taxon>Halapricum</taxon>
    </lineage>
</organism>
<dbReference type="RefSeq" id="WP_229113577.1">
    <property type="nucleotide sequence ID" value="NZ_CP064787.1"/>
</dbReference>
<accession>A0A897N9Q9</accession>
<dbReference type="GeneID" id="68856335"/>